<dbReference type="EMBL" id="CP016808">
    <property type="protein sequence ID" value="ANY71084.1"/>
    <property type="molecule type" value="Genomic_DNA"/>
</dbReference>
<accession>A0A1B2DTP2</accession>
<dbReference type="Pfam" id="PF02655">
    <property type="entry name" value="ATP-grasp_3"/>
    <property type="match status" value="1"/>
</dbReference>
<dbReference type="Gene3D" id="3.40.50.20">
    <property type="match status" value="1"/>
</dbReference>
<evidence type="ECO:0000313" key="2">
    <source>
        <dbReference type="EMBL" id="ANY71084.1"/>
    </source>
</evidence>
<protein>
    <recommendedName>
        <fullName evidence="1">ATP-grasp fold PylC-type domain-containing protein</fullName>
    </recommendedName>
</protein>
<reference evidence="2" key="1">
    <citation type="submission" date="2016-08" db="EMBL/GenBank/DDBJ databases">
        <title>Complete Genome Seqeunce of Paenibacillus sp. BIHB 4019 from tea rhizoplane.</title>
        <authorList>
            <person name="Thakur R."/>
            <person name="Swarnkar M.K."/>
            <person name="Gulati A."/>
        </authorList>
    </citation>
    <scope>NUCLEOTIDE SEQUENCE [LARGE SCALE GENOMIC DNA]</scope>
    <source>
        <strain evidence="2">BIHB4019</strain>
    </source>
</reference>
<dbReference type="Gene3D" id="3.30.470.20">
    <property type="entry name" value="ATP-grasp fold, B domain"/>
    <property type="match status" value="1"/>
</dbReference>
<evidence type="ECO:0000259" key="1">
    <source>
        <dbReference type="Pfam" id="PF02655"/>
    </source>
</evidence>
<dbReference type="AlphaFoldDB" id="A0A1B2DTP2"/>
<name>A0A1B2DTP2_9BACL</name>
<organism evidence="2">
    <name type="scientific">Paenibacillus sp. BIHB 4019</name>
    <dbReference type="NCBI Taxonomy" id="1870819"/>
    <lineage>
        <taxon>Bacteria</taxon>
        <taxon>Bacillati</taxon>
        <taxon>Bacillota</taxon>
        <taxon>Bacilli</taxon>
        <taxon>Bacillales</taxon>
        <taxon>Paenibacillaceae</taxon>
        <taxon>Paenibacillus</taxon>
    </lineage>
</organism>
<dbReference type="GO" id="GO:0005524">
    <property type="term" value="F:ATP binding"/>
    <property type="evidence" value="ECO:0007669"/>
    <property type="project" value="InterPro"/>
</dbReference>
<sequence>MRTGRRILITGGRAPAALDLARQLAEQGYEVYAADSMASPLIRFSTCIKRYEVLPAPRVDEAAFGKALAAMVEKYSIELLIPTCEEIYYIAKLRGKLGSCMVFTDEAEKLTALHSKWAFIEMVREAGLAAPETKQLRCYTELKQLHNSASEQIWVLKPVYSRFATKVHIWHANESPPPAAELQLSADSPWVAQAYVAGQEYCTYSIAKEGKLLAYSDYAVDFTAGRGASTFFQACHQPQLRQWVETFAAHTQFTGQIAFDFIIDESGAVWPLECNPRATSGLHLFDKRDRLGRALWGTGQRSSIIMPQQSRGKMIAAAMLAYGLSQQRRQRGLWRGSWHWLACMAGGRDVIFSWKDPGPFLMQGYVWFDLWRRARKAEQPLIAFTTADIEWNG</sequence>
<feature type="domain" description="ATP-grasp fold PylC-type" evidence="1">
    <location>
        <begin position="115"/>
        <end position="280"/>
    </location>
</feature>
<gene>
    <name evidence="2" type="ORF">BBD42_30050</name>
</gene>
<dbReference type="GO" id="GO:0046872">
    <property type="term" value="F:metal ion binding"/>
    <property type="evidence" value="ECO:0007669"/>
    <property type="project" value="InterPro"/>
</dbReference>
<proteinExistence type="predicted"/>
<dbReference type="SUPFAM" id="SSF56059">
    <property type="entry name" value="Glutathione synthetase ATP-binding domain-like"/>
    <property type="match status" value="1"/>
</dbReference>
<dbReference type="InterPro" id="IPR003806">
    <property type="entry name" value="ATP-grasp_PylC-type"/>
</dbReference>